<organism evidence="1 2">
    <name type="scientific">Bacteroides fragilis</name>
    <dbReference type="NCBI Taxonomy" id="817"/>
    <lineage>
        <taxon>Bacteria</taxon>
        <taxon>Pseudomonadati</taxon>
        <taxon>Bacteroidota</taxon>
        <taxon>Bacteroidia</taxon>
        <taxon>Bacteroidales</taxon>
        <taxon>Bacteroidaceae</taxon>
        <taxon>Bacteroides</taxon>
    </lineage>
</organism>
<comment type="caution">
    <text evidence="1">The sequence shown here is derived from an EMBL/GenBank/DDBJ whole genome shotgun (WGS) entry which is preliminary data.</text>
</comment>
<dbReference type="Proteomes" id="UP000093197">
    <property type="component" value="Unassembled WGS sequence"/>
</dbReference>
<reference evidence="1 2" key="1">
    <citation type="journal article" date="2016" name="PLoS ONE">
        <title>Genomic Diversity of Enterotoxigenic Strains of Bacteroides fragilis.</title>
        <authorList>
            <person name="Pierce J.V."/>
            <person name="Bernstein H.D."/>
        </authorList>
    </citation>
    <scope>NUCLEOTIDE SEQUENCE [LARGE SCALE GENOMIC DNA]</scope>
    <source>
        <strain evidence="1 2">20793-3</strain>
    </source>
</reference>
<dbReference type="EMBL" id="LIDT01000013">
    <property type="protein sequence ID" value="OCR33921.1"/>
    <property type="molecule type" value="Genomic_DNA"/>
</dbReference>
<gene>
    <name evidence="1" type="ORF">AC094_13280</name>
</gene>
<evidence type="ECO:0000313" key="2">
    <source>
        <dbReference type="Proteomes" id="UP000093197"/>
    </source>
</evidence>
<proteinExistence type="predicted"/>
<evidence type="ECO:0000313" key="1">
    <source>
        <dbReference type="EMBL" id="OCR33921.1"/>
    </source>
</evidence>
<name>A0A853PVJ3_BACFG</name>
<accession>A0A853PVJ3</accession>
<sequence>MLYHKLFSLGIVSECSKLFKNIPIWKKKKKPVKNGTGKN</sequence>
<dbReference type="AlphaFoldDB" id="A0A853PVJ3"/>
<protein>
    <submittedName>
        <fullName evidence="1">Uncharacterized protein</fullName>
    </submittedName>
</protein>